<feature type="region of interest" description="Disordered" evidence="6">
    <location>
        <begin position="1"/>
        <end position="71"/>
    </location>
</feature>
<dbReference type="GO" id="GO:0005739">
    <property type="term" value="C:mitochondrion"/>
    <property type="evidence" value="ECO:0007669"/>
    <property type="project" value="TreeGrafter"/>
</dbReference>
<keyword evidence="3" id="KW-0812">Transmembrane</keyword>
<evidence type="ECO:0000256" key="4">
    <source>
        <dbReference type="ARBA" id="ARBA00022989"/>
    </source>
</evidence>
<feature type="region of interest" description="Disordered" evidence="6">
    <location>
        <begin position="567"/>
        <end position="605"/>
    </location>
</feature>
<keyword evidence="9" id="KW-1185">Reference proteome</keyword>
<dbReference type="Pfam" id="PF16016">
    <property type="entry name" value="VASt"/>
    <property type="match status" value="1"/>
</dbReference>
<accession>A0A015KGN2</accession>
<dbReference type="CDD" id="cd13220">
    <property type="entry name" value="PH-GRAM_GRAMDC"/>
    <property type="match status" value="1"/>
</dbReference>
<feature type="domain" description="VASt" evidence="7">
    <location>
        <begin position="396"/>
        <end position="564"/>
    </location>
</feature>
<dbReference type="InterPro" id="IPR031968">
    <property type="entry name" value="VASt"/>
</dbReference>
<dbReference type="GO" id="GO:0032366">
    <property type="term" value="P:intracellular sterol transport"/>
    <property type="evidence" value="ECO:0007669"/>
    <property type="project" value="TreeGrafter"/>
</dbReference>
<protein>
    <submittedName>
        <fullName evidence="8">Ysp2p</fullName>
    </submittedName>
</protein>
<dbReference type="GO" id="GO:0140268">
    <property type="term" value="C:endoplasmic reticulum-plasma membrane contact site"/>
    <property type="evidence" value="ECO:0007669"/>
    <property type="project" value="TreeGrafter"/>
</dbReference>
<comment type="subcellular location">
    <subcellularLocation>
        <location evidence="1">Membrane</location>
        <topology evidence="1">Single-pass membrane protein</topology>
    </subcellularLocation>
</comment>
<dbReference type="PANTHER" id="PTHR23319">
    <property type="entry name" value="GRAM DOMAIN CONTAINING 1B, ISOFORM E"/>
    <property type="match status" value="1"/>
</dbReference>
<feature type="compositionally biased region" description="Polar residues" evidence="6">
    <location>
        <begin position="368"/>
        <end position="379"/>
    </location>
</feature>
<dbReference type="Proteomes" id="UP000022910">
    <property type="component" value="Unassembled WGS sequence"/>
</dbReference>
<keyword evidence="5" id="KW-0472">Membrane</keyword>
<dbReference type="Pfam" id="PF02893">
    <property type="entry name" value="GRAM"/>
    <property type="match status" value="1"/>
</dbReference>
<evidence type="ECO:0000256" key="2">
    <source>
        <dbReference type="ARBA" id="ARBA00006582"/>
    </source>
</evidence>
<feature type="compositionally biased region" description="Polar residues" evidence="6">
    <location>
        <begin position="736"/>
        <end position="761"/>
    </location>
</feature>
<dbReference type="STRING" id="1432141.A0A015KGN2"/>
<dbReference type="OrthoDB" id="2162691at2759"/>
<feature type="compositionally biased region" description="Polar residues" evidence="6">
    <location>
        <begin position="9"/>
        <end position="37"/>
    </location>
</feature>
<comment type="caution">
    <text evidence="8">The sequence shown here is derived from an EMBL/GenBank/DDBJ whole genome shotgun (WGS) entry which is preliminary data.</text>
</comment>
<dbReference type="InterPro" id="IPR004182">
    <property type="entry name" value="GRAM"/>
</dbReference>
<organism evidence="8 9">
    <name type="scientific">Rhizophagus irregularis (strain DAOM 197198w)</name>
    <name type="common">Glomus intraradices</name>
    <dbReference type="NCBI Taxonomy" id="1432141"/>
    <lineage>
        <taxon>Eukaryota</taxon>
        <taxon>Fungi</taxon>
        <taxon>Fungi incertae sedis</taxon>
        <taxon>Mucoromycota</taxon>
        <taxon>Glomeromycotina</taxon>
        <taxon>Glomeromycetes</taxon>
        <taxon>Glomerales</taxon>
        <taxon>Glomeraceae</taxon>
        <taxon>Rhizophagus</taxon>
    </lineage>
</organism>
<dbReference type="PROSITE" id="PS51778">
    <property type="entry name" value="VAST"/>
    <property type="match status" value="1"/>
</dbReference>
<dbReference type="InterPro" id="IPR051482">
    <property type="entry name" value="Cholesterol_transport"/>
</dbReference>
<keyword evidence="4" id="KW-1133">Transmembrane helix</keyword>
<evidence type="ECO:0000259" key="7">
    <source>
        <dbReference type="PROSITE" id="PS51778"/>
    </source>
</evidence>
<feature type="compositionally biased region" description="Low complexity" evidence="6">
    <location>
        <begin position="343"/>
        <end position="354"/>
    </location>
</feature>
<gene>
    <name evidence="8" type="ORF">RirG_011790</name>
</gene>
<dbReference type="HOGENOM" id="CLU_343281_0_0_1"/>
<reference evidence="8 9" key="1">
    <citation type="submission" date="2014-02" db="EMBL/GenBank/DDBJ databases">
        <title>Single nucleus genome sequencing reveals high similarity among nuclei of an endomycorrhizal fungus.</title>
        <authorList>
            <person name="Lin K."/>
            <person name="Geurts R."/>
            <person name="Zhang Z."/>
            <person name="Limpens E."/>
            <person name="Saunders D.G."/>
            <person name="Mu D."/>
            <person name="Pang E."/>
            <person name="Cao H."/>
            <person name="Cha H."/>
            <person name="Lin T."/>
            <person name="Zhou Q."/>
            <person name="Shang Y."/>
            <person name="Li Y."/>
            <person name="Ivanov S."/>
            <person name="Sharma T."/>
            <person name="Velzen R.V."/>
            <person name="Ruijter N.D."/>
            <person name="Aanen D.K."/>
            <person name="Win J."/>
            <person name="Kamoun S."/>
            <person name="Bisseling T."/>
            <person name="Huang S."/>
        </authorList>
    </citation>
    <scope>NUCLEOTIDE SEQUENCE [LARGE SCALE GENOMIC DNA]</scope>
    <source>
        <strain evidence="9">DAOM197198w</strain>
    </source>
</reference>
<evidence type="ECO:0000256" key="6">
    <source>
        <dbReference type="SAM" id="MobiDB-lite"/>
    </source>
</evidence>
<evidence type="ECO:0000256" key="5">
    <source>
        <dbReference type="ARBA" id="ARBA00023136"/>
    </source>
</evidence>
<dbReference type="InterPro" id="IPR011993">
    <property type="entry name" value="PH-like_dom_sf"/>
</dbReference>
<sequence length="825" mass="92931">MLSIAKTALPSTIRDTLSRNNSDSEQSRDGTNGSPQKQSDKTDLLGNTRLNETNGNYPFPTPISTPKDENKQLDVNVDSSTSLQENLAGTVEPVDTTPIIIQPSISISPSNSVTSLKIEHFDREFDDELTTPIAGDIASQIPNASNANLTDRSDSLLLSDSNSSKKFRLPTKSNSAKSSKQRKRPSVNVFDENLIESPPLNGHVPAAPRRNAEFHALFRSVPEEDFLINDYGCALQKEILVQGRLYVSANHVCFNANIFGWVTNLVIAFSDIVSIEKRMTAYVIPNAIQISTLHAKHFFTTFLSRDSVYDLLFALWKQVHPSLPMTSLTESEYGTSQKCSDASETSGGDGFTSSDDGDDEEKYHPVSPRNQPRHTANNNIKKRRSTQCACLKKGQHYNNVSLDTKFTGSVEKIFNLLFTSEFLKRYLTEEEKCTDVEIGEWNTESCTWTRSQSYIKPLNNSIGPKSTKCIIKDECQHRDFDNYVTNASTTTTPDVPSGSSFCVKTRICIMWAGANESRLIVTCSVEWSKSSWLKGTIERACIDGQQTYWKELAQAIKKYIAAHPSEFGEESGAPAQEETVDSEAVDEKASLKRAHTRPKDRIRPANTEVSNLQENESVTVQHQNNIWNVVTNILSSILNSLIKNITMPSSNIIMLLILLILVINNINNWLTLRNIGHKLDSMNNRRGSDLFSKSYEHREYTPLFVERFEDEKDNPLWQWLQERSKMYDEAEKRQSAFHTSNSEQTDHTTSSEVLSSSQINSEDGHHFKSKPISSQNLHNQIEDIYKLIQVAEGHVRKLVDVAEFESSYHRNSEDNINRQQFSDVL</sequence>
<dbReference type="PANTHER" id="PTHR23319:SF4">
    <property type="entry name" value="GRAM DOMAIN CONTAINING 1B, ISOFORM E"/>
    <property type="match status" value="1"/>
</dbReference>
<comment type="similarity">
    <text evidence="2">Belongs to the YSP2 family.</text>
</comment>
<proteinExistence type="inferred from homology"/>
<dbReference type="SMART" id="SM00568">
    <property type="entry name" value="GRAM"/>
    <property type="match status" value="1"/>
</dbReference>
<dbReference type="GO" id="GO:0005886">
    <property type="term" value="C:plasma membrane"/>
    <property type="evidence" value="ECO:0007669"/>
    <property type="project" value="TreeGrafter"/>
</dbReference>
<feature type="region of interest" description="Disordered" evidence="6">
    <location>
        <begin position="730"/>
        <end position="773"/>
    </location>
</feature>
<dbReference type="GO" id="GO:0005789">
    <property type="term" value="C:endoplasmic reticulum membrane"/>
    <property type="evidence" value="ECO:0007669"/>
    <property type="project" value="TreeGrafter"/>
</dbReference>
<feature type="region of interest" description="Disordered" evidence="6">
    <location>
        <begin position="164"/>
        <end position="185"/>
    </location>
</feature>
<dbReference type="GO" id="GO:0032541">
    <property type="term" value="C:cortical endoplasmic reticulum"/>
    <property type="evidence" value="ECO:0007669"/>
    <property type="project" value="TreeGrafter"/>
</dbReference>
<dbReference type="AlphaFoldDB" id="A0A015KGN2"/>
<name>A0A015KGN2_RHIIW</name>
<dbReference type="GO" id="GO:0120015">
    <property type="term" value="F:sterol transfer activity"/>
    <property type="evidence" value="ECO:0007669"/>
    <property type="project" value="TreeGrafter"/>
</dbReference>
<evidence type="ECO:0000313" key="9">
    <source>
        <dbReference type="Proteomes" id="UP000022910"/>
    </source>
</evidence>
<evidence type="ECO:0000256" key="1">
    <source>
        <dbReference type="ARBA" id="ARBA00004167"/>
    </source>
</evidence>
<dbReference type="GO" id="GO:0032934">
    <property type="term" value="F:sterol binding"/>
    <property type="evidence" value="ECO:0007669"/>
    <property type="project" value="TreeGrafter"/>
</dbReference>
<dbReference type="EMBL" id="JEMT01008032">
    <property type="protein sequence ID" value="EXX78800.1"/>
    <property type="molecule type" value="Genomic_DNA"/>
</dbReference>
<feature type="region of interest" description="Disordered" evidence="6">
    <location>
        <begin position="337"/>
        <end position="381"/>
    </location>
</feature>
<evidence type="ECO:0000256" key="3">
    <source>
        <dbReference type="ARBA" id="ARBA00022692"/>
    </source>
</evidence>
<dbReference type="Gene3D" id="2.30.29.30">
    <property type="entry name" value="Pleckstrin-homology domain (PH domain)/Phosphotyrosine-binding domain (PTB)"/>
    <property type="match status" value="1"/>
</dbReference>
<evidence type="ECO:0000313" key="8">
    <source>
        <dbReference type="EMBL" id="EXX78800.1"/>
    </source>
</evidence>